<dbReference type="EMBL" id="MFZI01000021">
    <property type="protein sequence ID" value="OGK21111.1"/>
    <property type="molecule type" value="Genomic_DNA"/>
</dbReference>
<evidence type="ECO:0000256" key="2">
    <source>
        <dbReference type="HAMAP-Rule" id="MF_01940"/>
    </source>
</evidence>
<evidence type="ECO:0000313" key="4">
    <source>
        <dbReference type="Proteomes" id="UP000177026"/>
    </source>
</evidence>
<dbReference type="GO" id="GO:0008664">
    <property type="term" value="F:RNA 2',3'-cyclic 3'-phosphodiesterase activity"/>
    <property type="evidence" value="ECO:0007669"/>
    <property type="project" value="UniProtKB-EC"/>
</dbReference>
<organism evidence="3 4">
    <name type="scientific">Candidatus Roizmanbacteria bacterium RIFCSPHIGHO2_01_FULL_39_8</name>
    <dbReference type="NCBI Taxonomy" id="1802033"/>
    <lineage>
        <taxon>Bacteria</taxon>
        <taxon>Candidatus Roizmaniibacteriota</taxon>
    </lineage>
</organism>
<evidence type="ECO:0000256" key="1">
    <source>
        <dbReference type="ARBA" id="ARBA00022801"/>
    </source>
</evidence>
<dbReference type="SUPFAM" id="SSF55144">
    <property type="entry name" value="LigT-like"/>
    <property type="match status" value="1"/>
</dbReference>
<dbReference type="Gene3D" id="3.90.1140.10">
    <property type="entry name" value="Cyclic phosphodiesterase"/>
    <property type="match status" value="1"/>
</dbReference>
<dbReference type="InterPro" id="IPR004175">
    <property type="entry name" value="RNA_CPDase"/>
</dbReference>
<comment type="caution">
    <text evidence="3">The sequence shown here is derived from an EMBL/GenBank/DDBJ whole genome shotgun (WGS) entry which is preliminary data.</text>
</comment>
<feature type="active site" description="Proton acceptor" evidence="2">
    <location>
        <position position="118"/>
    </location>
</feature>
<dbReference type="EC" id="3.1.4.58" evidence="2"/>
<evidence type="ECO:0000313" key="3">
    <source>
        <dbReference type="EMBL" id="OGK21111.1"/>
    </source>
</evidence>
<keyword evidence="3" id="KW-0436">Ligase</keyword>
<dbReference type="AlphaFoldDB" id="A0A1F7GQ80"/>
<gene>
    <name evidence="3" type="ORF">A2866_02845</name>
</gene>
<dbReference type="InterPro" id="IPR009097">
    <property type="entry name" value="Cyclic_Pdiesterase"/>
</dbReference>
<comment type="catalytic activity">
    <reaction evidence="2">
        <text>a 3'-end 2',3'-cyclophospho-ribonucleotide-RNA + H2O = a 3'-end 2'-phospho-ribonucleotide-RNA + H(+)</text>
        <dbReference type="Rhea" id="RHEA:11828"/>
        <dbReference type="Rhea" id="RHEA-COMP:10464"/>
        <dbReference type="Rhea" id="RHEA-COMP:17353"/>
        <dbReference type="ChEBI" id="CHEBI:15377"/>
        <dbReference type="ChEBI" id="CHEBI:15378"/>
        <dbReference type="ChEBI" id="CHEBI:83064"/>
        <dbReference type="ChEBI" id="CHEBI:173113"/>
        <dbReference type="EC" id="3.1.4.58"/>
    </reaction>
</comment>
<dbReference type="PANTHER" id="PTHR35561:SF1">
    <property type="entry name" value="RNA 2',3'-CYCLIC PHOSPHODIESTERASE"/>
    <property type="match status" value="1"/>
</dbReference>
<dbReference type="Proteomes" id="UP000177026">
    <property type="component" value="Unassembled WGS sequence"/>
</dbReference>
<feature type="short sequence motif" description="HXTX 2" evidence="2">
    <location>
        <begin position="118"/>
        <end position="121"/>
    </location>
</feature>
<feature type="active site" description="Proton donor" evidence="2">
    <location>
        <position position="40"/>
    </location>
</feature>
<dbReference type="GO" id="GO:0004113">
    <property type="term" value="F:2',3'-cyclic-nucleotide 3'-phosphodiesterase activity"/>
    <property type="evidence" value="ECO:0007669"/>
    <property type="project" value="InterPro"/>
</dbReference>
<dbReference type="HAMAP" id="MF_01940">
    <property type="entry name" value="RNA_CPDase"/>
    <property type="match status" value="1"/>
</dbReference>
<sequence>MRLFLAIDLPPHIKQVLQNQINPIYRDYPDFNWTDPKNYHITLHFFGGVDNVEKTKKDIEEAIFDIPNFYLYARSAGMFIGQKIVLYISFEREKIAENIAKKMRNKFHLQNDEKFIPHLTIARSKIPSKQQYLHLKKKLSKLSIDFEFPVKKIYLFNSIFSGKKPEYKKIAVFNLGS</sequence>
<feature type="short sequence motif" description="HXTX 1" evidence="2">
    <location>
        <begin position="40"/>
        <end position="43"/>
    </location>
</feature>
<comment type="similarity">
    <text evidence="2">Belongs to the 2H phosphoesterase superfamily. ThpR family.</text>
</comment>
<proteinExistence type="inferred from homology"/>
<name>A0A1F7GQ80_9BACT</name>
<dbReference type="NCBIfam" id="TIGR02258">
    <property type="entry name" value="2_5_ligase"/>
    <property type="match status" value="1"/>
</dbReference>
<comment type="function">
    <text evidence="2">Hydrolyzes RNA 2',3'-cyclic phosphodiester to an RNA 2'-phosphomonoester.</text>
</comment>
<dbReference type="Pfam" id="PF13563">
    <property type="entry name" value="2_5_RNA_ligase2"/>
    <property type="match status" value="1"/>
</dbReference>
<dbReference type="PANTHER" id="PTHR35561">
    <property type="entry name" value="RNA 2',3'-CYCLIC PHOSPHODIESTERASE"/>
    <property type="match status" value="1"/>
</dbReference>
<reference evidence="3 4" key="1">
    <citation type="journal article" date="2016" name="Nat. Commun.">
        <title>Thousands of microbial genomes shed light on interconnected biogeochemical processes in an aquifer system.</title>
        <authorList>
            <person name="Anantharaman K."/>
            <person name="Brown C.T."/>
            <person name="Hug L.A."/>
            <person name="Sharon I."/>
            <person name="Castelle C.J."/>
            <person name="Probst A.J."/>
            <person name="Thomas B.C."/>
            <person name="Singh A."/>
            <person name="Wilkins M.J."/>
            <person name="Karaoz U."/>
            <person name="Brodie E.L."/>
            <person name="Williams K.H."/>
            <person name="Hubbard S.S."/>
            <person name="Banfield J.F."/>
        </authorList>
    </citation>
    <scope>NUCLEOTIDE SEQUENCE [LARGE SCALE GENOMIC DNA]</scope>
</reference>
<accession>A0A1F7GQ80</accession>
<dbReference type="GO" id="GO:0016874">
    <property type="term" value="F:ligase activity"/>
    <property type="evidence" value="ECO:0007669"/>
    <property type="project" value="UniProtKB-KW"/>
</dbReference>
<protein>
    <recommendedName>
        <fullName evidence="2">RNA 2',3'-cyclic phosphodiesterase</fullName>
        <shortName evidence="2">RNA 2',3'-CPDase</shortName>
        <ecNumber evidence="2">3.1.4.58</ecNumber>
    </recommendedName>
</protein>
<keyword evidence="1 2" id="KW-0378">Hydrolase</keyword>